<evidence type="ECO:0000256" key="1">
    <source>
        <dbReference type="SAM" id="MobiDB-lite"/>
    </source>
</evidence>
<protein>
    <recommendedName>
        <fullName evidence="2">Fungal-type protein kinase domain-containing protein</fullName>
    </recommendedName>
</protein>
<evidence type="ECO:0000259" key="2">
    <source>
        <dbReference type="Pfam" id="PF17667"/>
    </source>
</evidence>
<reference evidence="3 4" key="1">
    <citation type="journal article" date="2018" name="Biotechnol. Biofuels">
        <title>Integrative visual omics of the white-rot fungus Polyporus brumalis exposes the biotechnological potential of its oxidative enzymes for delignifying raw plant biomass.</title>
        <authorList>
            <person name="Miyauchi S."/>
            <person name="Rancon A."/>
            <person name="Drula E."/>
            <person name="Hage H."/>
            <person name="Chaduli D."/>
            <person name="Favel A."/>
            <person name="Grisel S."/>
            <person name="Henrissat B."/>
            <person name="Herpoel-Gimbert I."/>
            <person name="Ruiz-Duenas F.J."/>
            <person name="Chevret D."/>
            <person name="Hainaut M."/>
            <person name="Lin J."/>
            <person name="Wang M."/>
            <person name="Pangilinan J."/>
            <person name="Lipzen A."/>
            <person name="Lesage-Meessen L."/>
            <person name="Navarro D."/>
            <person name="Riley R."/>
            <person name="Grigoriev I.V."/>
            <person name="Zhou S."/>
            <person name="Raouche S."/>
            <person name="Rosso M.N."/>
        </authorList>
    </citation>
    <scope>NUCLEOTIDE SEQUENCE [LARGE SCALE GENOMIC DNA]</scope>
    <source>
        <strain evidence="3 4">BRFM 1820</strain>
    </source>
</reference>
<proteinExistence type="predicted"/>
<name>A0A371D9T4_9APHY</name>
<dbReference type="AlphaFoldDB" id="A0A371D9T4"/>
<dbReference type="EMBL" id="KZ857406">
    <property type="protein sequence ID" value="RDX49311.1"/>
    <property type="molecule type" value="Genomic_DNA"/>
</dbReference>
<dbReference type="Pfam" id="PF17667">
    <property type="entry name" value="Pkinase_fungal"/>
    <property type="match status" value="1"/>
</dbReference>
<dbReference type="STRING" id="139420.A0A371D9T4"/>
<dbReference type="PANTHER" id="PTHR38248:SF2">
    <property type="entry name" value="FUNK1 11"/>
    <property type="match status" value="1"/>
</dbReference>
<feature type="domain" description="Fungal-type protein kinase" evidence="2">
    <location>
        <begin position="200"/>
        <end position="569"/>
    </location>
</feature>
<feature type="non-terminal residue" evidence="3">
    <location>
        <position position="1"/>
    </location>
</feature>
<sequence length="826" mass="93809">PRWLNHRPLRPRQVLRRRRRRHHLLQPLELEFRLPLLRHTRLPRQQALSRRPALSILTHYFIPPTSAPSQSLLAKARQKEPKSLSSWTTKTPIKPENSRDTGAASINKWLKDANNDDNRAEAGSAHPDGYTVVVTCNKVDPIDDIKQRCDLSLYPTACAPQDRNDGANWSEIEVLFKCKPHSVSDDPFDEEAEKFEPIAEHRREIFDQIMSYAILIFTKQHRAHLFTVALFGQMARIIRWDHSGVVVTKKFNYFSEPVKLGRFLWRLCHLSATQRGHDPTVARVRSKTLDVDLMERRAKKAIRLGDHEIGQHARVLFAQSIANKSDRCKITVDGRDFLVGRPHVASSELAGRGTRCYVAIDCDHPDGPFVYLKDTWRVAHDGIEREGDVLAFLNDETLPGGRVDGVPTLVCHGDVGDQQTVSQDVWKALHPDQHPECPLKTHRHYRIVVQEVCLPMNCFKDAAELVYLIYLCIKAHGQAHKKGVVHRDISAGNVLIYIRESVVDGQLVQERVGILTDWELSKRTDAPETARQPARTGTWQFMSAYTLDHLNEPICIPDEIEAFFHVLLFYAIRYLRHNIYDVGDFMHTYFDGFEKGNGEYYCGEKKRTAMNHGVIRVAGSGRLTFTLPPGFTPPAIGDSPPRKTHILNDLIDSLLELFRARYTLHELSKPAPPLGDAGVHPNQASAHTSTHRGRFAGMRQDLAVLHGSNLAGTARLQHVRPKVTPEERAQLETLAAQLHNHKEIEYLYASFFVDEVVQQWPLQDAVPDQLPKDYRPKNDTHEATSATSRPVTGSKRTVTEDEGDREQQEPKRPARVTRASGKAQLD</sequence>
<feature type="region of interest" description="Disordered" evidence="1">
    <location>
        <begin position="767"/>
        <end position="826"/>
    </location>
</feature>
<dbReference type="InterPro" id="IPR008266">
    <property type="entry name" value="Tyr_kinase_AS"/>
</dbReference>
<evidence type="ECO:0000313" key="4">
    <source>
        <dbReference type="Proteomes" id="UP000256964"/>
    </source>
</evidence>
<gene>
    <name evidence="3" type="ORF">OH76DRAFT_547704</name>
</gene>
<feature type="compositionally biased region" description="Polar residues" evidence="1">
    <location>
        <begin position="783"/>
        <end position="796"/>
    </location>
</feature>
<dbReference type="InterPro" id="IPR040976">
    <property type="entry name" value="Pkinase_fungal"/>
</dbReference>
<dbReference type="GO" id="GO:0004672">
    <property type="term" value="F:protein kinase activity"/>
    <property type="evidence" value="ECO:0007669"/>
    <property type="project" value="InterPro"/>
</dbReference>
<dbReference type="PANTHER" id="PTHR38248">
    <property type="entry name" value="FUNK1 6"/>
    <property type="match status" value="1"/>
</dbReference>
<dbReference type="Proteomes" id="UP000256964">
    <property type="component" value="Unassembled WGS sequence"/>
</dbReference>
<organism evidence="3 4">
    <name type="scientific">Lentinus brumalis</name>
    <dbReference type="NCBI Taxonomy" id="2498619"/>
    <lineage>
        <taxon>Eukaryota</taxon>
        <taxon>Fungi</taxon>
        <taxon>Dikarya</taxon>
        <taxon>Basidiomycota</taxon>
        <taxon>Agaricomycotina</taxon>
        <taxon>Agaricomycetes</taxon>
        <taxon>Polyporales</taxon>
        <taxon>Polyporaceae</taxon>
        <taxon>Lentinus</taxon>
    </lineage>
</organism>
<dbReference type="OrthoDB" id="2803809at2759"/>
<dbReference type="InterPro" id="IPR011009">
    <property type="entry name" value="Kinase-like_dom_sf"/>
</dbReference>
<feature type="region of interest" description="Disordered" evidence="1">
    <location>
        <begin position="78"/>
        <end position="102"/>
    </location>
</feature>
<dbReference type="SUPFAM" id="SSF56112">
    <property type="entry name" value="Protein kinase-like (PK-like)"/>
    <property type="match status" value="1"/>
</dbReference>
<evidence type="ECO:0000313" key="3">
    <source>
        <dbReference type="EMBL" id="RDX49311.1"/>
    </source>
</evidence>
<feature type="compositionally biased region" description="Basic and acidic residues" evidence="1">
    <location>
        <begin position="770"/>
        <end position="782"/>
    </location>
</feature>
<dbReference type="PROSITE" id="PS00109">
    <property type="entry name" value="PROTEIN_KINASE_TYR"/>
    <property type="match status" value="1"/>
</dbReference>
<dbReference type="Gene3D" id="1.10.510.10">
    <property type="entry name" value="Transferase(Phosphotransferase) domain 1"/>
    <property type="match status" value="1"/>
</dbReference>
<accession>A0A371D9T4</accession>
<keyword evidence="4" id="KW-1185">Reference proteome</keyword>